<evidence type="ECO:0000313" key="3">
    <source>
        <dbReference type="Proteomes" id="UP000827092"/>
    </source>
</evidence>
<reference evidence="2 3" key="1">
    <citation type="journal article" date="2022" name="Nat. Ecol. Evol.">
        <title>A masculinizing supergene underlies an exaggerated male reproductive morph in a spider.</title>
        <authorList>
            <person name="Hendrickx F."/>
            <person name="De Corte Z."/>
            <person name="Sonet G."/>
            <person name="Van Belleghem S.M."/>
            <person name="Kostlbacher S."/>
            <person name="Vangestel C."/>
        </authorList>
    </citation>
    <scope>NUCLEOTIDE SEQUENCE [LARGE SCALE GENOMIC DNA]</scope>
    <source>
        <strain evidence="2">W744_W776</strain>
    </source>
</reference>
<dbReference type="Proteomes" id="UP000827092">
    <property type="component" value="Unassembled WGS sequence"/>
</dbReference>
<proteinExistence type="predicted"/>
<sequence length="103" mass="11953">MVMGNVNTKATDILIKRNKRKVSKEVVTPKQQNPKPDLDEYEVGTTTAEETADSSDMEWEAPCQLSTPKWYRYLNHLPRRAFSRIPSVRWWIEGCDLAVLWAD</sequence>
<accession>A0AAV6VDI9</accession>
<protein>
    <submittedName>
        <fullName evidence="2">Uncharacterized protein</fullName>
    </submittedName>
</protein>
<gene>
    <name evidence="2" type="ORF">JTE90_004518</name>
</gene>
<feature type="compositionally biased region" description="Acidic residues" evidence="1">
    <location>
        <begin position="50"/>
        <end position="59"/>
    </location>
</feature>
<evidence type="ECO:0000256" key="1">
    <source>
        <dbReference type="SAM" id="MobiDB-lite"/>
    </source>
</evidence>
<comment type="caution">
    <text evidence="2">The sequence shown here is derived from an EMBL/GenBank/DDBJ whole genome shotgun (WGS) entry which is preliminary data.</text>
</comment>
<name>A0AAV6VDI9_9ARAC</name>
<evidence type="ECO:0000313" key="2">
    <source>
        <dbReference type="EMBL" id="KAG8194286.1"/>
    </source>
</evidence>
<keyword evidence="3" id="KW-1185">Reference proteome</keyword>
<dbReference type="EMBL" id="JAFNEN010000105">
    <property type="protein sequence ID" value="KAG8194286.1"/>
    <property type="molecule type" value="Genomic_DNA"/>
</dbReference>
<dbReference type="AlphaFoldDB" id="A0AAV6VDI9"/>
<feature type="region of interest" description="Disordered" evidence="1">
    <location>
        <begin position="20"/>
        <end position="59"/>
    </location>
</feature>
<organism evidence="2 3">
    <name type="scientific">Oedothorax gibbosus</name>
    <dbReference type="NCBI Taxonomy" id="931172"/>
    <lineage>
        <taxon>Eukaryota</taxon>
        <taxon>Metazoa</taxon>
        <taxon>Ecdysozoa</taxon>
        <taxon>Arthropoda</taxon>
        <taxon>Chelicerata</taxon>
        <taxon>Arachnida</taxon>
        <taxon>Araneae</taxon>
        <taxon>Araneomorphae</taxon>
        <taxon>Entelegynae</taxon>
        <taxon>Araneoidea</taxon>
        <taxon>Linyphiidae</taxon>
        <taxon>Erigoninae</taxon>
        <taxon>Oedothorax</taxon>
    </lineage>
</organism>